<organism evidence="7 8">
    <name type="scientific">Methylocystis rosea</name>
    <dbReference type="NCBI Taxonomy" id="173366"/>
    <lineage>
        <taxon>Bacteria</taxon>
        <taxon>Pseudomonadati</taxon>
        <taxon>Pseudomonadota</taxon>
        <taxon>Alphaproteobacteria</taxon>
        <taxon>Hyphomicrobiales</taxon>
        <taxon>Methylocystaceae</taxon>
        <taxon>Methylocystis</taxon>
    </lineage>
</organism>
<dbReference type="InterPro" id="IPR029767">
    <property type="entry name" value="WecB-like"/>
</dbReference>
<evidence type="ECO:0000256" key="5">
    <source>
        <dbReference type="RuleBase" id="RU003513"/>
    </source>
</evidence>
<dbReference type="Proteomes" id="UP000273982">
    <property type="component" value="Chromosome"/>
</dbReference>
<dbReference type="CDD" id="cd03786">
    <property type="entry name" value="GTB_UDP-GlcNAc_2-Epimerase"/>
    <property type="match status" value="1"/>
</dbReference>
<protein>
    <recommendedName>
        <fullName evidence="4">UDP-N-acetylglucosamine 2-epimerase (non-hydrolyzing)</fullName>
        <ecNumber evidence="4">5.1.3.14</ecNumber>
    </recommendedName>
</protein>
<dbReference type="Gene3D" id="3.40.50.2000">
    <property type="entry name" value="Glycogen Phosphorylase B"/>
    <property type="match status" value="2"/>
</dbReference>
<evidence type="ECO:0000313" key="8">
    <source>
        <dbReference type="Proteomes" id="UP000273982"/>
    </source>
</evidence>
<dbReference type="NCBIfam" id="TIGR00236">
    <property type="entry name" value="wecB"/>
    <property type="match status" value="1"/>
</dbReference>
<dbReference type="SUPFAM" id="SSF53756">
    <property type="entry name" value="UDP-Glycosyltransferase/glycogen phosphorylase"/>
    <property type="match status" value="1"/>
</dbReference>
<dbReference type="EMBL" id="CP034086">
    <property type="protein sequence ID" value="AZG75454.1"/>
    <property type="molecule type" value="Genomic_DNA"/>
</dbReference>
<evidence type="ECO:0000256" key="4">
    <source>
        <dbReference type="ARBA" id="ARBA00038858"/>
    </source>
</evidence>
<dbReference type="InterPro" id="IPR003331">
    <property type="entry name" value="UDP_GlcNAc_Epimerase_2_dom"/>
</dbReference>
<keyword evidence="1 5" id="KW-0413">Isomerase</keyword>
<dbReference type="KEGG" id="mros:EHO51_01095"/>
<evidence type="ECO:0000256" key="1">
    <source>
        <dbReference type="ARBA" id="ARBA00023235"/>
    </source>
</evidence>
<feature type="domain" description="UDP-N-acetylglucosamine 2-epimerase" evidence="6">
    <location>
        <begin position="40"/>
        <end position="377"/>
    </location>
</feature>
<evidence type="ECO:0000259" key="6">
    <source>
        <dbReference type="Pfam" id="PF02350"/>
    </source>
</evidence>
<evidence type="ECO:0000256" key="3">
    <source>
        <dbReference type="ARBA" id="ARBA00038209"/>
    </source>
</evidence>
<comment type="similarity">
    <text evidence="3 5">Belongs to the UDP-N-acetylglucosamine 2-epimerase family.</text>
</comment>
<dbReference type="Pfam" id="PF02350">
    <property type="entry name" value="Epimerase_2"/>
    <property type="match status" value="1"/>
</dbReference>
<evidence type="ECO:0000256" key="2">
    <source>
        <dbReference type="ARBA" id="ARBA00036080"/>
    </source>
</evidence>
<reference evidence="7 8" key="1">
    <citation type="submission" date="2018-11" db="EMBL/GenBank/DDBJ databases">
        <title>Genome squencing of methanotrophic bacteria isolated from alkaline groundwater in Korea.</title>
        <authorList>
            <person name="Nguyen L.N."/>
        </authorList>
    </citation>
    <scope>NUCLEOTIDE SEQUENCE [LARGE SCALE GENOMIC DNA]</scope>
    <source>
        <strain evidence="7 8">GW6</strain>
    </source>
</reference>
<comment type="catalytic activity">
    <reaction evidence="2">
        <text>UDP-N-acetyl-alpha-D-glucosamine = UDP-N-acetyl-alpha-D-mannosamine</text>
        <dbReference type="Rhea" id="RHEA:17213"/>
        <dbReference type="ChEBI" id="CHEBI:57705"/>
        <dbReference type="ChEBI" id="CHEBI:68623"/>
        <dbReference type="EC" id="5.1.3.14"/>
    </reaction>
</comment>
<gene>
    <name evidence="7" type="ORF">EHO51_01095</name>
</gene>
<dbReference type="GO" id="GO:0008761">
    <property type="term" value="F:UDP-N-acetylglucosamine 2-epimerase activity"/>
    <property type="evidence" value="ECO:0007669"/>
    <property type="project" value="UniProtKB-EC"/>
</dbReference>
<sequence length="391" mass="41941">MNELTSIKKSELRLSKSKLCCLCIVGTRPEAIKMGPVIAELERSDWAYPYVVTTGQHADVVEGALKDFGVVPSRRMEFERRNGSLNELFGKVIAEMDRVIDEVQPDCVIAQGDTTSVAVVSLAAFHKNVPFMHVEAGLRTGKLNDPYPEELNRRIAGLTAAMHFAPTSTSLNNLLREGVVPGDCLATGNTGIDALLQTAAHKSPAPKGFPKLPRVILATAHRRESFGAPIESALRGIRAAVDRHDDLGVFFVSHPNPNAHEPARRILGGHPRIVVTDAIGYADMVAALKRCWLVVTDSGGLQEEAPALGKPVLVLRNTTERPEAVRAGAVRVVGTNSAAVSSAISQLCDDPALYARMSVPVFPYGDGQAAKRIVAAMRARLVRSVPALSAA</sequence>
<dbReference type="PANTHER" id="PTHR43174:SF2">
    <property type="entry name" value="UDP-N-ACETYLGLUCOSAMINE 2-EPIMERASE"/>
    <property type="match status" value="1"/>
</dbReference>
<accession>A0A3G8M1D1</accession>
<proteinExistence type="inferred from homology"/>
<dbReference type="PANTHER" id="PTHR43174">
    <property type="entry name" value="UDP-N-ACETYLGLUCOSAMINE 2-EPIMERASE"/>
    <property type="match status" value="1"/>
</dbReference>
<dbReference type="AlphaFoldDB" id="A0A3G8M1D1"/>
<dbReference type="EC" id="5.1.3.14" evidence="4"/>
<evidence type="ECO:0000313" key="7">
    <source>
        <dbReference type="EMBL" id="AZG75454.1"/>
    </source>
</evidence>
<name>A0A3G8M1D1_9HYPH</name>